<organism evidence="1 2">
    <name type="scientific">Enterovibrio norvegicus</name>
    <dbReference type="NCBI Taxonomy" id="188144"/>
    <lineage>
        <taxon>Bacteria</taxon>
        <taxon>Pseudomonadati</taxon>
        <taxon>Pseudomonadota</taxon>
        <taxon>Gammaproteobacteria</taxon>
        <taxon>Vibrionales</taxon>
        <taxon>Vibrionaceae</taxon>
        <taxon>Enterovibrio</taxon>
    </lineage>
</organism>
<protein>
    <submittedName>
        <fullName evidence="1">Uncharacterized protein</fullName>
    </submittedName>
</protein>
<proteinExistence type="predicted"/>
<dbReference type="EMBL" id="JBGONM010000044">
    <property type="protein sequence ID" value="MEZ8082837.1"/>
    <property type="molecule type" value="Genomic_DNA"/>
</dbReference>
<dbReference type="RefSeq" id="WP_371734970.1">
    <property type="nucleotide sequence ID" value="NZ_JBGONM010000044.1"/>
</dbReference>
<reference evidence="1 2" key="1">
    <citation type="submission" date="2024-06" db="EMBL/GenBank/DDBJ databases">
        <authorList>
            <person name="Steensen K."/>
            <person name="Seneca J."/>
            <person name="Bartlau N."/>
            <person name="Yu A.X."/>
            <person name="Polz M.F."/>
        </authorList>
    </citation>
    <scope>NUCLEOTIDE SEQUENCE [LARGE SCALE GENOMIC DNA]</scope>
    <source>
        <strain evidence="1 2">1F260</strain>
    </source>
</reference>
<dbReference type="Proteomes" id="UP001569154">
    <property type="component" value="Unassembled WGS sequence"/>
</dbReference>
<comment type="caution">
    <text evidence="1">The sequence shown here is derived from an EMBL/GenBank/DDBJ whole genome shotgun (WGS) entry which is preliminary data.</text>
</comment>
<sequence>MDHIQKYLEAEGGHFAVEQERYGGSYRAIVCHRSACEFIFDNLEGDDLEGTQMQSFFWDNPLFPSATGNTTQEAIASLDAKLKVLYTFKQDQGARKWKAIPNFELKATHDCEDGEDQTQYDVSWLDIINDLDDAGRWFYEEAKEEATSSHRRDLHALINFKYTGDFLSLR</sequence>
<name>A0ABV4L545_9GAMM</name>
<evidence type="ECO:0000313" key="2">
    <source>
        <dbReference type="Proteomes" id="UP001569154"/>
    </source>
</evidence>
<keyword evidence="2" id="KW-1185">Reference proteome</keyword>
<gene>
    <name evidence="1" type="ORF">ACED35_17100</name>
</gene>
<accession>A0ABV4L545</accession>
<evidence type="ECO:0000313" key="1">
    <source>
        <dbReference type="EMBL" id="MEZ8082837.1"/>
    </source>
</evidence>